<comment type="caution">
    <text evidence="2">The sequence shown here is derived from an EMBL/GenBank/DDBJ whole genome shotgun (WGS) entry which is preliminary data.</text>
</comment>
<organism evidence="2 3">
    <name type="scientific">Fusarium phyllophilum</name>
    <dbReference type="NCBI Taxonomy" id="47803"/>
    <lineage>
        <taxon>Eukaryota</taxon>
        <taxon>Fungi</taxon>
        <taxon>Dikarya</taxon>
        <taxon>Ascomycota</taxon>
        <taxon>Pezizomycotina</taxon>
        <taxon>Sordariomycetes</taxon>
        <taxon>Hypocreomycetidae</taxon>
        <taxon>Hypocreales</taxon>
        <taxon>Nectriaceae</taxon>
        <taxon>Fusarium</taxon>
        <taxon>Fusarium fujikuroi species complex</taxon>
    </lineage>
</organism>
<accession>A0A8H5K621</accession>
<dbReference type="Proteomes" id="UP000582016">
    <property type="component" value="Unassembled WGS sequence"/>
</dbReference>
<gene>
    <name evidence="2" type="ORF">FPHYL_3667</name>
</gene>
<evidence type="ECO:0000313" key="2">
    <source>
        <dbReference type="EMBL" id="KAF5566726.1"/>
    </source>
</evidence>
<evidence type="ECO:0000256" key="1">
    <source>
        <dbReference type="SAM" id="MobiDB-lite"/>
    </source>
</evidence>
<name>A0A8H5K621_9HYPO</name>
<proteinExistence type="predicted"/>
<dbReference type="EMBL" id="JAAOAQ010000107">
    <property type="protein sequence ID" value="KAF5566726.1"/>
    <property type="molecule type" value="Genomic_DNA"/>
</dbReference>
<protein>
    <submittedName>
        <fullName evidence="2">Uncharacterized protein</fullName>
    </submittedName>
</protein>
<sequence length="466" mass="51827">MAAAAAGTVAKIAISLIQKEQADQAAEERQNQIMGALNKIQDTLQSIQVQQEQLTDIGMLHSSLTLIETWQNGYPTAVRNNDTDQINSYLRAFNSKGPDGAAYNVQNIFNVLTGQGQAASGQSGATPLVEIWHDQSYDKMYTQYAFTLKGYLDDFDNALGWAFGMAGFAFACQIIALQGQSVFQRLTLLKAYHQADPEMPDLADKTTTPEEIKNEVEQFTSQFTANVNEVFEMAYKQFPPFVKKFKLSYQDEGSNLTNWFRMWRNNTHVKNYTPIAGGPHQLYICDNYPDQGPLKQAFEVYPTPCDDAEGICPEVEFRFDETNHPLKGLATIYSRDGDLPLLTYVVEGRMGMTTTTDPGSWDPAVYAGDFLNIAFNVLPVSTKHSNTDAPAFVLLFSEGVNTQGWPWDVGSTSPLEYWILRDDGTIQSPWVRTAGGPTRPPGQQATAPGPNPVDDGQHQSQWEPIW</sequence>
<feature type="region of interest" description="Disordered" evidence="1">
    <location>
        <begin position="431"/>
        <end position="466"/>
    </location>
</feature>
<reference evidence="2 3" key="1">
    <citation type="submission" date="2020-05" db="EMBL/GenBank/DDBJ databases">
        <title>Identification and distribution of gene clusters putatively required for synthesis of sphingolipid metabolism inhibitors in phylogenetically diverse species of the filamentous fungus Fusarium.</title>
        <authorList>
            <person name="Kim H.-S."/>
            <person name="Busman M."/>
            <person name="Brown D.W."/>
            <person name="Divon H."/>
            <person name="Uhlig S."/>
            <person name="Proctor R.H."/>
        </authorList>
    </citation>
    <scope>NUCLEOTIDE SEQUENCE [LARGE SCALE GENOMIC DNA]</scope>
    <source>
        <strain evidence="2 3">NRRL 13617</strain>
    </source>
</reference>
<dbReference type="OrthoDB" id="5087721at2759"/>
<evidence type="ECO:0000313" key="3">
    <source>
        <dbReference type="Proteomes" id="UP000582016"/>
    </source>
</evidence>
<keyword evidence="3" id="KW-1185">Reference proteome</keyword>
<dbReference type="AlphaFoldDB" id="A0A8H5K621"/>